<proteinExistence type="predicted"/>
<dbReference type="RefSeq" id="WP_166530497.1">
    <property type="nucleotide sequence ID" value="NZ_CP115959.1"/>
</dbReference>
<evidence type="ECO:0000313" key="2">
    <source>
        <dbReference type="Proteomes" id="UP000675284"/>
    </source>
</evidence>
<protein>
    <submittedName>
        <fullName evidence="1">Uncharacterized protein</fullName>
    </submittedName>
</protein>
<dbReference type="AlphaFoldDB" id="A0A941DX75"/>
<gene>
    <name evidence="1" type="ORF">KCX74_12105</name>
</gene>
<comment type="caution">
    <text evidence="1">The sequence shown here is derived from an EMBL/GenBank/DDBJ whole genome shotgun (WGS) entry which is preliminary data.</text>
</comment>
<reference evidence="1" key="1">
    <citation type="submission" date="2021-04" db="EMBL/GenBank/DDBJ databases">
        <title>Isolation and polyphasic classification of algal microorganism.</title>
        <authorList>
            <person name="Wang S."/>
        </authorList>
    </citation>
    <scope>NUCLEOTIDE SEQUENCE</scope>
    <source>
        <strain evidence="1">720a</strain>
    </source>
</reference>
<sequence>MKKQQKTNDNYFKLIIIRFLIKIIHLAPEICETPAGTARVRKSTW</sequence>
<organism evidence="1 2">
    <name type="scientific">Virgibacillus salarius</name>
    <dbReference type="NCBI Taxonomy" id="447199"/>
    <lineage>
        <taxon>Bacteria</taxon>
        <taxon>Bacillati</taxon>
        <taxon>Bacillota</taxon>
        <taxon>Bacilli</taxon>
        <taxon>Bacillales</taxon>
        <taxon>Bacillaceae</taxon>
        <taxon>Virgibacillus</taxon>
    </lineage>
</organism>
<dbReference type="EMBL" id="JAGSOT010000034">
    <property type="protein sequence ID" value="MBR7796784.1"/>
    <property type="molecule type" value="Genomic_DNA"/>
</dbReference>
<dbReference type="Proteomes" id="UP000675284">
    <property type="component" value="Unassembled WGS sequence"/>
</dbReference>
<name>A0A941DX75_9BACI</name>
<accession>A0A941DX75</accession>
<evidence type="ECO:0000313" key="1">
    <source>
        <dbReference type="EMBL" id="MBR7796784.1"/>
    </source>
</evidence>
<keyword evidence="2" id="KW-1185">Reference proteome</keyword>